<gene>
    <name evidence="1" type="ORF">I7I52_11408</name>
</gene>
<dbReference type="Proteomes" id="UP000670092">
    <property type="component" value="Unassembled WGS sequence"/>
</dbReference>
<evidence type="ECO:0000313" key="1">
    <source>
        <dbReference type="EMBL" id="KAG5287592.1"/>
    </source>
</evidence>
<organism evidence="1 2">
    <name type="scientific">Ajellomyces capsulatus</name>
    <name type="common">Darling's disease fungus</name>
    <name type="synonym">Histoplasma capsulatum</name>
    <dbReference type="NCBI Taxonomy" id="5037"/>
    <lineage>
        <taxon>Eukaryota</taxon>
        <taxon>Fungi</taxon>
        <taxon>Dikarya</taxon>
        <taxon>Ascomycota</taxon>
        <taxon>Pezizomycotina</taxon>
        <taxon>Eurotiomycetes</taxon>
        <taxon>Eurotiomycetidae</taxon>
        <taxon>Onygenales</taxon>
        <taxon>Ajellomycetaceae</taxon>
        <taxon>Histoplasma</taxon>
    </lineage>
</organism>
<comment type="caution">
    <text evidence="1">The sequence shown here is derived from an EMBL/GenBank/DDBJ whole genome shotgun (WGS) entry which is preliminary data.</text>
</comment>
<proteinExistence type="predicted"/>
<dbReference type="AlphaFoldDB" id="A0A8H7YDD6"/>
<dbReference type="VEuPathDB" id="FungiDB:I7I52_11408"/>
<accession>A0A8H7YDD6</accession>
<dbReference type="EMBL" id="JAEVHI010000007">
    <property type="protein sequence ID" value="KAG5287592.1"/>
    <property type="molecule type" value="Genomic_DNA"/>
</dbReference>
<evidence type="ECO:0000313" key="2">
    <source>
        <dbReference type="Proteomes" id="UP000670092"/>
    </source>
</evidence>
<name>A0A8H7YDD6_AJECA</name>
<sequence length="89" mass="10266">MRKILVLHRELHFSKAAMDPKPFVGWHTCEVPLFFTQNSPFISASNLPQMAVILEHPWPKPMRLLWIILIKIWGGRVKISRVLGSPCAH</sequence>
<reference evidence="1 2" key="1">
    <citation type="submission" date="2021-01" db="EMBL/GenBank/DDBJ databases">
        <title>Chromosome-level genome assembly of a human fungal pathogen reveals clustering of transcriptionally co-regulated genes.</title>
        <authorList>
            <person name="Voorhies M."/>
            <person name="Cohen S."/>
            <person name="Shea T.P."/>
            <person name="Petrus S."/>
            <person name="Munoz J.F."/>
            <person name="Poplawski S."/>
            <person name="Goldman W.E."/>
            <person name="Michael T."/>
            <person name="Cuomo C.A."/>
            <person name="Sil A."/>
            <person name="Beyhan S."/>
        </authorList>
    </citation>
    <scope>NUCLEOTIDE SEQUENCE [LARGE SCALE GENOMIC DNA]</scope>
    <source>
        <strain evidence="1 2">G184AR</strain>
    </source>
</reference>
<protein>
    <submittedName>
        <fullName evidence="1">Uncharacterized protein</fullName>
    </submittedName>
</protein>